<dbReference type="GO" id="GO:0004112">
    <property type="term" value="F:cyclic-nucleotide phosphodiesterase activity"/>
    <property type="evidence" value="ECO:0007669"/>
    <property type="project" value="UniProtKB-UniRule"/>
</dbReference>
<feature type="binding site" evidence="13">
    <location>
        <position position="34"/>
    </location>
    <ligand>
        <name>Mg(2+)</name>
        <dbReference type="ChEBI" id="CHEBI:18420"/>
    </ligand>
</feature>
<comment type="catalytic activity">
    <reaction evidence="13">
        <text>a tRNA with a 3' CCA end + 2 CTP + ATP = a tRNA with a 3' CCACCA end + 3 diphosphate</text>
        <dbReference type="Rhea" id="RHEA:76235"/>
        <dbReference type="Rhea" id="RHEA-COMP:10468"/>
        <dbReference type="Rhea" id="RHEA-COMP:18655"/>
        <dbReference type="ChEBI" id="CHEBI:30616"/>
        <dbReference type="ChEBI" id="CHEBI:33019"/>
        <dbReference type="ChEBI" id="CHEBI:37563"/>
        <dbReference type="ChEBI" id="CHEBI:83071"/>
        <dbReference type="ChEBI" id="CHEBI:195187"/>
    </reaction>
</comment>
<evidence type="ECO:0000313" key="16">
    <source>
        <dbReference type="Proteomes" id="UP000433737"/>
    </source>
</evidence>
<dbReference type="GO" id="GO:0042245">
    <property type="term" value="P:RNA repair"/>
    <property type="evidence" value="ECO:0007669"/>
    <property type="project" value="UniProtKB-KW"/>
</dbReference>
<dbReference type="GO" id="GO:0000287">
    <property type="term" value="F:magnesium ion binding"/>
    <property type="evidence" value="ECO:0007669"/>
    <property type="project" value="UniProtKB-UniRule"/>
</dbReference>
<reference evidence="15 16" key="1">
    <citation type="submission" date="2019-10" db="EMBL/GenBank/DDBJ databases">
        <authorList>
            <person name="Karimi E."/>
        </authorList>
    </citation>
    <scope>NUCLEOTIDE SEQUENCE [LARGE SCALE GENOMIC DNA]</scope>
    <source>
        <strain evidence="15">Pantoea sp. 111</strain>
    </source>
</reference>
<evidence type="ECO:0000256" key="1">
    <source>
        <dbReference type="ARBA" id="ARBA00022596"/>
    </source>
</evidence>
<dbReference type="AlphaFoldDB" id="A0AAX3J2K0"/>
<feature type="binding site" evidence="13">
    <location>
        <position position="22"/>
    </location>
    <ligand>
        <name>CTP</name>
        <dbReference type="ChEBI" id="CHEBI:37563"/>
    </ligand>
</feature>
<comment type="catalytic activity">
    <reaction evidence="13">
        <text>a tRNA precursor + 2 CTP + ATP = a tRNA with a 3' CCA end + 3 diphosphate</text>
        <dbReference type="Rhea" id="RHEA:14433"/>
        <dbReference type="Rhea" id="RHEA-COMP:10465"/>
        <dbReference type="Rhea" id="RHEA-COMP:10468"/>
        <dbReference type="ChEBI" id="CHEBI:30616"/>
        <dbReference type="ChEBI" id="CHEBI:33019"/>
        <dbReference type="ChEBI" id="CHEBI:37563"/>
        <dbReference type="ChEBI" id="CHEBI:74896"/>
        <dbReference type="ChEBI" id="CHEBI:83071"/>
        <dbReference type="EC" id="2.7.7.72"/>
    </reaction>
</comment>
<keyword evidence="6 13" id="KW-0547">Nucleotide-binding</keyword>
<dbReference type="EMBL" id="CABWMH010000005">
    <property type="protein sequence ID" value="VXB35502.1"/>
    <property type="molecule type" value="Genomic_DNA"/>
</dbReference>
<feature type="binding site" evidence="13">
    <location>
        <position position="151"/>
    </location>
    <ligand>
        <name>ATP</name>
        <dbReference type="ChEBI" id="CHEBI:30616"/>
    </ligand>
</feature>
<dbReference type="InterPro" id="IPR003607">
    <property type="entry name" value="HD/PDEase_dom"/>
</dbReference>
<evidence type="ECO:0000256" key="6">
    <source>
        <dbReference type="ARBA" id="ARBA00022741"/>
    </source>
</evidence>
<feature type="binding site" evidence="13">
    <location>
        <position position="32"/>
    </location>
    <ligand>
        <name>Mg(2+)</name>
        <dbReference type="ChEBI" id="CHEBI:18420"/>
    </ligand>
</feature>
<dbReference type="NCBIfam" id="NF008137">
    <property type="entry name" value="PRK10885.1"/>
    <property type="match status" value="1"/>
</dbReference>
<dbReference type="Gene3D" id="1.10.3090.10">
    <property type="entry name" value="cca-adding enzyme, domain 2"/>
    <property type="match status" value="1"/>
</dbReference>
<dbReference type="SUPFAM" id="SSF81891">
    <property type="entry name" value="Poly A polymerase C-terminal region-like"/>
    <property type="match status" value="1"/>
</dbReference>
<proteinExistence type="inferred from homology"/>
<evidence type="ECO:0000256" key="5">
    <source>
        <dbReference type="ARBA" id="ARBA00022723"/>
    </source>
</evidence>
<feature type="binding site" evidence="13">
    <location>
        <position position="22"/>
    </location>
    <ligand>
        <name>ATP</name>
        <dbReference type="ChEBI" id="CHEBI:30616"/>
    </ligand>
</feature>
<dbReference type="InterPro" id="IPR032828">
    <property type="entry name" value="PolyA_RNA-bd"/>
</dbReference>
<keyword evidence="2 13" id="KW-0808">Transferase</keyword>
<feature type="binding site" evidence="13">
    <location>
        <position position="19"/>
    </location>
    <ligand>
        <name>CTP</name>
        <dbReference type="ChEBI" id="CHEBI:37563"/>
    </ligand>
</feature>
<dbReference type="EC" id="3.1.3.-" evidence="13"/>
<dbReference type="GO" id="GO:0005524">
    <property type="term" value="F:ATP binding"/>
    <property type="evidence" value="ECO:0007669"/>
    <property type="project" value="UniProtKB-UniRule"/>
</dbReference>
<feature type="domain" description="HD" evidence="14">
    <location>
        <begin position="239"/>
        <end position="340"/>
    </location>
</feature>
<evidence type="ECO:0000256" key="9">
    <source>
        <dbReference type="ARBA" id="ARBA00022840"/>
    </source>
</evidence>
<feature type="binding site" evidence="13">
    <location>
        <position position="102"/>
    </location>
    <ligand>
        <name>ATP</name>
        <dbReference type="ChEBI" id="CHEBI:30616"/>
    </ligand>
</feature>
<dbReference type="EC" id="2.7.7.72" evidence="13"/>
<comment type="miscellaneous">
    <text evidence="13">A single active site specifically recognizes both ATP and CTP and is responsible for their addition.</text>
</comment>
<comment type="domain">
    <text evidence="13">Comprises two domains: an N-terminal domain containing the nucleotidyltransferase activity and a C-terminal HD domain associated with both phosphodiesterase and phosphatase activities.</text>
</comment>
<dbReference type="EC" id="3.1.4.-" evidence="13"/>
<protein>
    <recommendedName>
        <fullName evidence="13">Multifunctional CCA protein</fullName>
    </recommendedName>
    <domain>
        <recommendedName>
            <fullName evidence="13">CCA-adding enzyme</fullName>
            <ecNumber evidence="13">2.7.7.72</ecNumber>
        </recommendedName>
        <alternativeName>
            <fullName evidence="13">CCA tRNA nucleotidyltransferase</fullName>
        </alternativeName>
        <alternativeName>
            <fullName evidence="13">tRNA CCA-pyrophosphorylase</fullName>
        </alternativeName>
        <alternativeName>
            <fullName evidence="13">tRNA adenylyl-/cytidylyl-transferase</fullName>
        </alternativeName>
        <alternativeName>
            <fullName evidence="13">tRNA nucleotidyltransferase</fullName>
        </alternativeName>
        <alternativeName>
            <fullName evidence="13">tRNA-NT</fullName>
        </alternativeName>
    </domain>
    <domain>
        <recommendedName>
            <fullName evidence="13">2'-nucleotidase</fullName>
            <ecNumber evidence="13">3.1.3.-</ecNumber>
        </recommendedName>
    </domain>
    <domain>
        <recommendedName>
            <fullName evidence="13">2',3'-cyclic phosphodiesterase</fullName>
            <ecNumber evidence="13">3.1.4.-</ecNumber>
        </recommendedName>
    </domain>
    <domain>
        <recommendedName>
            <fullName evidence="13">Phosphatase</fullName>
        </recommendedName>
    </domain>
</protein>
<dbReference type="PROSITE" id="PS51831">
    <property type="entry name" value="HD"/>
    <property type="match status" value="1"/>
</dbReference>
<dbReference type="InterPro" id="IPR006674">
    <property type="entry name" value="HD_domain"/>
</dbReference>
<feature type="binding site" evidence="13">
    <location>
        <position position="151"/>
    </location>
    <ligand>
        <name>CTP</name>
        <dbReference type="ChEBI" id="CHEBI:37563"/>
    </ligand>
</feature>
<dbReference type="PIRSF" id="PIRSF000813">
    <property type="entry name" value="CCA_bact"/>
    <property type="match status" value="1"/>
</dbReference>
<keyword evidence="7 13" id="KW-0692">RNA repair</keyword>
<evidence type="ECO:0000256" key="7">
    <source>
        <dbReference type="ARBA" id="ARBA00022800"/>
    </source>
</evidence>
<evidence type="ECO:0000256" key="2">
    <source>
        <dbReference type="ARBA" id="ARBA00022679"/>
    </source>
</evidence>
<dbReference type="CDD" id="cd05398">
    <property type="entry name" value="NT_ClassII-CCAase"/>
    <property type="match status" value="1"/>
</dbReference>
<evidence type="ECO:0000256" key="12">
    <source>
        <dbReference type="ARBA" id="ARBA00023268"/>
    </source>
</evidence>
<keyword evidence="1 13" id="KW-0533">Nickel</keyword>
<dbReference type="InterPro" id="IPR012006">
    <property type="entry name" value="CCA_bact"/>
</dbReference>
<feature type="binding site" evidence="13">
    <location>
        <position position="148"/>
    </location>
    <ligand>
        <name>ATP</name>
        <dbReference type="ChEBI" id="CHEBI:30616"/>
    </ligand>
</feature>
<keyword evidence="11 13" id="KW-0694">RNA-binding</keyword>
<dbReference type="PANTHER" id="PTHR47545">
    <property type="entry name" value="MULTIFUNCTIONAL CCA PROTEIN"/>
    <property type="match status" value="1"/>
</dbReference>
<dbReference type="HAMAP" id="MF_01261">
    <property type="entry name" value="CCA_bact_type1"/>
    <property type="match status" value="1"/>
</dbReference>
<keyword evidence="9 13" id="KW-0067">ATP-binding</keyword>
<dbReference type="HAMAP" id="MF_01262">
    <property type="entry name" value="CCA_bact_type2"/>
    <property type="match status" value="1"/>
</dbReference>
<keyword evidence="8 13" id="KW-0378">Hydrolase</keyword>
<organism evidence="15 16">
    <name type="scientific">Pantoea brenneri</name>
    <dbReference type="NCBI Taxonomy" id="472694"/>
    <lineage>
        <taxon>Bacteria</taxon>
        <taxon>Pseudomonadati</taxon>
        <taxon>Pseudomonadota</taxon>
        <taxon>Gammaproteobacteria</taxon>
        <taxon>Enterobacterales</taxon>
        <taxon>Erwiniaceae</taxon>
        <taxon>Pantoea</taxon>
    </lineage>
</organism>
<dbReference type="SUPFAM" id="SSF81301">
    <property type="entry name" value="Nucleotidyltransferase"/>
    <property type="match status" value="1"/>
</dbReference>
<dbReference type="InterPro" id="IPR050124">
    <property type="entry name" value="tRNA_CCA-adding_enzyme"/>
</dbReference>
<accession>A0AAX3J2K0</accession>
<keyword evidence="10 13" id="KW-0460">Magnesium</keyword>
<dbReference type="FunFam" id="1.10.3090.10:FF:000001">
    <property type="entry name" value="Multifunctional CCA protein"/>
    <property type="match status" value="1"/>
</dbReference>
<feature type="binding site" evidence="13">
    <location>
        <position position="19"/>
    </location>
    <ligand>
        <name>ATP</name>
        <dbReference type="ChEBI" id="CHEBI:30616"/>
    </ligand>
</feature>
<gene>
    <name evidence="13 15" type="primary">cca</name>
    <name evidence="15" type="ORF">PANT111_130412</name>
</gene>
<evidence type="ECO:0000313" key="15">
    <source>
        <dbReference type="EMBL" id="VXB35502.1"/>
    </source>
</evidence>
<keyword evidence="4 13" id="KW-0548">Nucleotidyltransferase</keyword>
<dbReference type="PANTHER" id="PTHR47545:SF1">
    <property type="entry name" value="MULTIFUNCTIONAL CCA PROTEIN"/>
    <property type="match status" value="1"/>
</dbReference>
<dbReference type="Pfam" id="PF12627">
    <property type="entry name" value="PolyA_pol_RNAbd"/>
    <property type="match status" value="1"/>
</dbReference>
<feature type="binding site" evidence="13">
    <location>
        <position position="102"/>
    </location>
    <ligand>
        <name>CTP</name>
        <dbReference type="ChEBI" id="CHEBI:37563"/>
    </ligand>
</feature>
<evidence type="ECO:0000256" key="13">
    <source>
        <dbReference type="HAMAP-Rule" id="MF_01261"/>
    </source>
</evidence>
<comment type="cofactor">
    <cofactor evidence="13">
        <name>Ni(2+)</name>
        <dbReference type="ChEBI" id="CHEBI:49786"/>
    </cofactor>
    <text evidence="13">Nickel for phosphatase activity.</text>
</comment>
<evidence type="ECO:0000259" key="14">
    <source>
        <dbReference type="PROSITE" id="PS51831"/>
    </source>
</evidence>
<evidence type="ECO:0000256" key="10">
    <source>
        <dbReference type="ARBA" id="ARBA00022842"/>
    </source>
</evidence>
<keyword evidence="12 13" id="KW-0511">Multifunctional enzyme</keyword>
<dbReference type="Gene3D" id="3.30.460.10">
    <property type="entry name" value="Beta Polymerase, domain 2"/>
    <property type="match status" value="1"/>
</dbReference>
<comment type="caution">
    <text evidence="15">The sequence shown here is derived from an EMBL/GenBank/DDBJ whole genome shotgun (WGS) entry which is preliminary data.</text>
</comment>
<comment type="similarity">
    <text evidence="13">Belongs to the tRNA nucleotidyltransferase/poly(A) polymerase family. Bacterial CCA-adding enzyme type 1 subfamily.</text>
</comment>
<dbReference type="GO" id="GO:0004810">
    <property type="term" value="F:CCA tRNA nucleotidyltransferase activity"/>
    <property type="evidence" value="ECO:0007669"/>
    <property type="project" value="UniProtKB-UniRule"/>
</dbReference>
<feature type="binding site" evidence="13">
    <location>
        <position position="148"/>
    </location>
    <ligand>
        <name>CTP</name>
        <dbReference type="ChEBI" id="CHEBI:37563"/>
    </ligand>
</feature>
<name>A0AAX3J2K0_9GAMM</name>
<evidence type="ECO:0000256" key="3">
    <source>
        <dbReference type="ARBA" id="ARBA00022694"/>
    </source>
</evidence>
<dbReference type="Pfam" id="PF01966">
    <property type="entry name" value="HD"/>
    <property type="match status" value="1"/>
</dbReference>
<comment type="function">
    <text evidence="13">Catalyzes the addition and repair of the essential 3'-terminal CCA sequence in tRNAs without using a nucleic acid template. Adds these three nucleotides in the order of C, C, and A to the tRNA nucleotide-73, using CTP and ATP as substrates and producing inorganic pyrophosphate. tRNA 3'-terminal CCA addition is required both for tRNA processing and repair. Also involved in tRNA surveillance by mediating tandem CCA addition to generate a CCACCA at the 3' terminus of unstable tRNAs. While stable tRNAs receive only 3'-terminal CCA, unstable tRNAs are marked with CCACCA and rapidly degraded.</text>
</comment>
<evidence type="ECO:0000256" key="11">
    <source>
        <dbReference type="ARBA" id="ARBA00022884"/>
    </source>
</evidence>
<dbReference type="CDD" id="cd00077">
    <property type="entry name" value="HDc"/>
    <property type="match status" value="1"/>
</dbReference>
<evidence type="ECO:0000256" key="8">
    <source>
        <dbReference type="ARBA" id="ARBA00022801"/>
    </source>
</evidence>
<keyword evidence="5 13" id="KW-0479">Metal-binding</keyword>
<evidence type="ECO:0000256" key="4">
    <source>
        <dbReference type="ARBA" id="ARBA00022695"/>
    </source>
</evidence>
<dbReference type="InterPro" id="IPR002646">
    <property type="entry name" value="PolA_pol_head_dom"/>
</dbReference>
<dbReference type="GO" id="GO:0000049">
    <property type="term" value="F:tRNA binding"/>
    <property type="evidence" value="ECO:0007669"/>
    <property type="project" value="UniProtKB-UniRule"/>
</dbReference>
<dbReference type="InterPro" id="IPR043519">
    <property type="entry name" value="NT_sf"/>
</dbReference>
<dbReference type="GO" id="GO:0016791">
    <property type="term" value="F:phosphatase activity"/>
    <property type="evidence" value="ECO:0007669"/>
    <property type="project" value="UniProtKB-UniRule"/>
</dbReference>
<comment type="subunit">
    <text evidence="13">Monomer. Can also form homodimers and oligomers.</text>
</comment>
<dbReference type="Pfam" id="PF01743">
    <property type="entry name" value="PolyA_pol"/>
    <property type="match status" value="1"/>
</dbReference>
<dbReference type="GO" id="GO:0001680">
    <property type="term" value="P:tRNA 3'-terminal CCA addition"/>
    <property type="evidence" value="ECO:0007669"/>
    <property type="project" value="UniProtKB-UniRule"/>
</dbReference>
<sequence length="421" mass="47121">MQVISFSLEFCVKTFLVGGAVRDALLKLPVKDKDWVVVGATPEAMLEQGYQQVGRDFPVFLHPDSREEYALARTERKNGKGYTGFVTWSAPDVTLEQDLQRRDLTINAIAQDENGRLIDPYHGQRDIAQRQLRHVSDAFNEDPLRVLRVARFAARFAHLNFRIAAETQQLMQQMVSSGELAHLTAERVWKETEKALTSRNPQVYFQVLRDCGALQVLFPELDNLFGIPAPAKWHPEIDTGVHTLMTLTMAAALSESVDVRFATLFHDVGKALTPPEKWPSHHGHGLAGVPLVEAICQRLRVPNAIRDLALIVTEFHDIVHTIERQSAASLVALFDRIDAWRKPQRVEQMALTSEADARGRAGLESMAYPQGDYLRRAFALAQAVPTKAVIEAGFKGAEVREELTRRRIDAVAQGLAIPQPD</sequence>
<comment type="cofactor">
    <cofactor evidence="13">
        <name>Mg(2+)</name>
        <dbReference type="ChEBI" id="CHEBI:18420"/>
    </cofactor>
    <text evidence="13">Magnesium is required for nucleotidyltransferase activity.</text>
</comment>
<dbReference type="Proteomes" id="UP000433737">
    <property type="component" value="Unassembled WGS sequence"/>
</dbReference>
<keyword evidence="3 13" id="KW-0819">tRNA processing</keyword>